<keyword evidence="5 7" id="KW-0234">DNA repair</keyword>
<dbReference type="Pfam" id="PF11967">
    <property type="entry name" value="RecO_N"/>
    <property type="match status" value="1"/>
</dbReference>
<evidence type="ECO:0000256" key="4">
    <source>
        <dbReference type="ARBA" id="ARBA00023172"/>
    </source>
</evidence>
<dbReference type="GO" id="GO:0006302">
    <property type="term" value="P:double-strand break repair"/>
    <property type="evidence" value="ECO:0007669"/>
    <property type="project" value="TreeGrafter"/>
</dbReference>
<dbReference type="PANTHER" id="PTHR33991">
    <property type="entry name" value="DNA REPAIR PROTEIN RECO"/>
    <property type="match status" value="1"/>
</dbReference>
<evidence type="ECO:0000256" key="6">
    <source>
        <dbReference type="ARBA" id="ARBA00033409"/>
    </source>
</evidence>
<dbReference type="Gene3D" id="1.20.1440.120">
    <property type="entry name" value="Recombination protein O, C-terminal domain"/>
    <property type="match status" value="1"/>
</dbReference>
<proteinExistence type="inferred from homology"/>
<comment type="function">
    <text evidence="7">Involved in DNA repair and RecF pathway recombination.</text>
</comment>
<dbReference type="AlphaFoldDB" id="A0A096AJW6"/>
<reference evidence="9 10" key="1">
    <citation type="submission" date="2014-07" db="EMBL/GenBank/DDBJ databases">
        <authorList>
            <person name="McCorrison J."/>
            <person name="Sanka R."/>
            <person name="Torralba M."/>
            <person name="Gillis M."/>
            <person name="Haft D.H."/>
            <person name="Methe B."/>
            <person name="Sutton G."/>
            <person name="Nelson K.E."/>
        </authorList>
    </citation>
    <scope>NUCLEOTIDE SEQUENCE [LARGE SCALE GENOMIC DNA]</scope>
    <source>
        <strain evidence="9 10">DNF00882</strain>
    </source>
</reference>
<dbReference type="Proteomes" id="UP000029538">
    <property type="component" value="Unassembled WGS sequence"/>
</dbReference>
<name>A0A096AJW6_9BACT</name>
<evidence type="ECO:0000256" key="7">
    <source>
        <dbReference type="HAMAP-Rule" id="MF_00201"/>
    </source>
</evidence>
<dbReference type="InterPro" id="IPR037278">
    <property type="entry name" value="ARFGAP/RecO"/>
</dbReference>
<evidence type="ECO:0000259" key="8">
    <source>
        <dbReference type="Pfam" id="PF11967"/>
    </source>
</evidence>
<dbReference type="NCBIfam" id="TIGR00613">
    <property type="entry name" value="reco"/>
    <property type="match status" value="1"/>
</dbReference>
<dbReference type="RefSeq" id="WP_036884458.1">
    <property type="nucleotide sequence ID" value="NZ_JRNR01000112.1"/>
</dbReference>
<dbReference type="PANTHER" id="PTHR33991:SF1">
    <property type="entry name" value="DNA REPAIR PROTEIN RECO"/>
    <property type="match status" value="1"/>
</dbReference>
<feature type="domain" description="DNA replication/recombination mediator RecO N-terminal" evidence="8">
    <location>
        <begin position="1"/>
        <end position="78"/>
    </location>
</feature>
<dbReference type="InterPro" id="IPR012340">
    <property type="entry name" value="NA-bd_OB-fold"/>
</dbReference>
<evidence type="ECO:0000256" key="5">
    <source>
        <dbReference type="ARBA" id="ARBA00023204"/>
    </source>
</evidence>
<dbReference type="InterPro" id="IPR042242">
    <property type="entry name" value="RecO_C"/>
</dbReference>
<protein>
    <recommendedName>
        <fullName evidence="2 7">DNA repair protein RecO</fullName>
    </recommendedName>
    <alternativeName>
        <fullName evidence="6 7">Recombination protein O</fullName>
    </alternativeName>
</protein>
<evidence type="ECO:0000313" key="9">
    <source>
        <dbReference type="EMBL" id="KGF47373.1"/>
    </source>
</evidence>
<dbReference type="Pfam" id="PF02565">
    <property type="entry name" value="RecO_C"/>
    <property type="match status" value="1"/>
</dbReference>
<evidence type="ECO:0000256" key="3">
    <source>
        <dbReference type="ARBA" id="ARBA00022763"/>
    </source>
</evidence>
<evidence type="ECO:0000256" key="1">
    <source>
        <dbReference type="ARBA" id="ARBA00007452"/>
    </source>
</evidence>
<comment type="caution">
    <text evidence="9">The sequence shown here is derived from an EMBL/GenBank/DDBJ whole genome shotgun (WGS) entry which is preliminary data.</text>
</comment>
<organism evidence="9 10">
    <name type="scientific">Prevotella disiens DNF00882</name>
    <dbReference type="NCBI Taxonomy" id="1401075"/>
    <lineage>
        <taxon>Bacteria</taxon>
        <taxon>Pseudomonadati</taxon>
        <taxon>Bacteroidota</taxon>
        <taxon>Bacteroidia</taxon>
        <taxon>Bacteroidales</taxon>
        <taxon>Prevotellaceae</taxon>
        <taxon>Prevotella</taxon>
    </lineage>
</organism>
<evidence type="ECO:0000313" key="10">
    <source>
        <dbReference type="Proteomes" id="UP000029538"/>
    </source>
</evidence>
<dbReference type="EMBL" id="JRNR01000112">
    <property type="protein sequence ID" value="KGF47373.1"/>
    <property type="molecule type" value="Genomic_DNA"/>
</dbReference>
<keyword evidence="4 7" id="KW-0233">DNA recombination</keyword>
<sequence>MNTKTRGIVLRSVRYGDAKLIIDVLTELSGRISFAVRVPKTAKGKLKRQYFQPMTLLDMEYDWRERNTLQNMKDVRIALPYTSIPFEPVKSTMLLFLAEFLYYVTRDEQQNATLFNYIYNSLEWLDNSEKDYANFHLVFMIRLGKFLGFQPYLEEYTQGAYFDLRNGCFTSSLPFHADYLPKKESEQMYTLMRMTFDTMKVFKLSHNERNRITDYILHYYRLHVPNMPDLQSFDILREVFA</sequence>
<comment type="similarity">
    <text evidence="1 7">Belongs to the RecO family.</text>
</comment>
<dbReference type="Gene3D" id="2.40.50.140">
    <property type="entry name" value="Nucleic acid-binding proteins"/>
    <property type="match status" value="1"/>
</dbReference>
<dbReference type="SUPFAM" id="SSF57863">
    <property type="entry name" value="ArfGap/RecO-like zinc finger"/>
    <property type="match status" value="1"/>
</dbReference>
<dbReference type="HAMAP" id="MF_00201">
    <property type="entry name" value="RecO"/>
    <property type="match status" value="1"/>
</dbReference>
<gene>
    <name evidence="7" type="primary">recO</name>
    <name evidence="9" type="ORF">HMPREF0654_10015</name>
</gene>
<dbReference type="SUPFAM" id="SSF50249">
    <property type="entry name" value="Nucleic acid-binding proteins"/>
    <property type="match status" value="1"/>
</dbReference>
<keyword evidence="3 7" id="KW-0227">DNA damage</keyword>
<evidence type="ECO:0000256" key="2">
    <source>
        <dbReference type="ARBA" id="ARBA00021310"/>
    </source>
</evidence>
<dbReference type="InterPro" id="IPR022572">
    <property type="entry name" value="DNA_rep/recomb_RecO_N"/>
</dbReference>
<dbReference type="GO" id="GO:0006310">
    <property type="term" value="P:DNA recombination"/>
    <property type="evidence" value="ECO:0007669"/>
    <property type="project" value="UniProtKB-UniRule"/>
</dbReference>
<dbReference type="InterPro" id="IPR003717">
    <property type="entry name" value="RecO"/>
</dbReference>
<dbReference type="GO" id="GO:0043590">
    <property type="term" value="C:bacterial nucleoid"/>
    <property type="evidence" value="ECO:0007669"/>
    <property type="project" value="TreeGrafter"/>
</dbReference>
<accession>A0A096AJW6</accession>